<proteinExistence type="predicted"/>
<organism evidence="1 2">
    <name type="scientific">Antarcticirhabdus aurantiaca</name>
    <dbReference type="NCBI Taxonomy" id="2606717"/>
    <lineage>
        <taxon>Bacteria</taxon>
        <taxon>Pseudomonadati</taxon>
        <taxon>Pseudomonadota</taxon>
        <taxon>Alphaproteobacteria</taxon>
        <taxon>Hyphomicrobiales</taxon>
        <taxon>Aurantimonadaceae</taxon>
        <taxon>Antarcticirhabdus</taxon>
    </lineage>
</organism>
<accession>A0ACD4NYC1</accession>
<keyword evidence="2" id="KW-1185">Reference proteome</keyword>
<reference evidence="1" key="1">
    <citation type="submission" date="2022-11" db="EMBL/GenBank/DDBJ databases">
        <title>beta-Carotene-producing bacterium, Jeongeuplla avenae sp. nov., alleviates the salt stress of Arabidopsis seedlings.</title>
        <authorList>
            <person name="Jiang L."/>
            <person name="Lee J."/>
        </authorList>
    </citation>
    <scope>NUCLEOTIDE SEQUENCE</scope>
    <source>
        <strain evidence="1">DY_R2A_6</strain>
    </source>
</reference>
<name>A0ACD4NYC1_9HYPH</name>
<evidence type="ECO:0000313" key="2">
    <source>
        <dbReference type="Proteomes" id="UP001163223"/>
    </source>
</evidence>
<evidence type="ECO:0000313" key="1">
    <source>
        <dbReference type="EMBL" id="WAJ31369.1"/>
    </source>
</evidence>
<protein>
    <submittedName>
        <fullName evidence="1">MBL fold metallo-hydrolase</fullName>
    </submittedName>
</protein>
<sequence length="337" mass="36494">MAGFVEARLVNEPFSDPGVFLDVRFGRRAILFDLGDVAALSAREILRVGDVFVSHLHMDHFAGFDRLLRLNLYQERCLRIVGPPGLVRGVEAKLAAYSWNLLGPHSADFSILALDWDGAGFRAAGVFRARDAFRRRDTPFPDLPPGILLDEPEFTVEAAVLDHGIPCLGFGLQERLRVNVHRARLDEMGLAPGPWLTQAKRAVRAGFGPETRFEAAPGRTMSLGVLREAGVLHVGPGQRVAYVTDMAASAANLDAAARLAAGADLFFVEAGFLPDDEALARAKHHMTAADAGALARRAGVRRAIPFHFSARYLEREADVRAAFEAAFAGHGKGAAPK</sequence>
<dbReference type="Proteomes" id="UP001163223">
    <property type="component" value="Chromosome"/>
</dbReference>
<gene>
    <name evidence="1" type="ORF">OXU80_05785</name>
</gene>
<dbReference type="EMBL" id="CP113520">
    <property type="protein sequence ID" value="WAJ31369.1"/>
    <property type="molecule type" value="Genomic_DNA"/>
</dbReference>